<evidence type="ECO:0008006" key="4">
    <source>
        <dbReference type="Google" id="ProtNLM"/>
    </source>
</evidence>
<comment type="caution">
    <text evidence="2">The sequence shown here is derived from an EMBL/GenBank/DDBJ whole genome shotgun (WGS) entry which is preliminary data.</text>
</comment>
<dbReference type="VEuPathDB" id="TriTrypDB:TM35_000521230"/>
<gene>
    <name evidence="2" type="ORF">TM35_000521230</name>
</gene>
<dbReference type="RefSeq" id="XP_028878045.1">
    <property type="nucleotide sequence ID" value="XM_029030665.1"/>
</dbReference>
<feature type="signal peptide" evidence="1">
    <location>
        <begin position="1"/>
        <end position="21"/>
    </location>
</feature>
<dbReference type="AlphaFoldDB" id="A0A1X0NIG7"/>
<sequence>MFLWGKVFLLYLFFLFCISHGFPFHTTHGGSGTPCHHHSGICLYHEGVVNPPCSLFTVRAIQQHLLFGGTRHHVMRGTGKGDLCGIPFKPISLSVEVGKARVFHYAQPHSFYK</sequence>
<dbReference type="Proteomes" id="UP000192257">
    <property type="component" value="Unassembled WGS sequence"/>
</dbReference>
<accession>A0A1X0NIG7</accession>
<organism evidence="2 3">
    <name type="scientific">Trypanosoma theileri</name>
    <dbReference type="NCBI Taxonomy" id="67003"/>
    <lineage>
        <taxon>Eukaryota</taxon>
        <taxon>Discoba</taxon>
        <taxon>Euglenozoa</taxon>
        <taxon>Kinetoplastea</taxon>
        <taxon>Metakinetoplastina</taxon>
        <taxon>Trypanosomatida</taxon>
        <taxon>Trypanosomatidae</taxon>
        <taxon>Trypanosoma</taxon>
    </lineage>
</organism>
<evidence type="ECO:0000313" key="3">
    <source>
        <dbReference type="Proteomes" id="UP000192257"/>
    </source>
</evidence>
<protein>
    <recommendedName>
        <fullName evidence="4">Secreted protein</fullName>
    </recommendedName>
</protein>
<proteinExistence type="predicted"/>
<dbReference type="GeneID" id="39990445"/>
<feature type="chain" id="PRO_5012077691" description="Secreted protein" evidence="1">
    <location>
        <begin position="22"/>
        <end position="113"/>
    </location>
</feature>
<keyword evidence="1" id="KW-0732">Signal</keyword>
<reference evidence="2 3" key="1">
    <citation type="submission" date="2017-03" db="EMBL/GenBank/DDBJ databases">
        <title>An alternative strategy for trypanosome survival in the mammalian bloodstream revealed through genome and transcriptome analysis of the ubiquitous bovine parasite Trypanosoma (Megatrypanum) theileri.</title>
        <authorList>
            <person name="Kelly S."/>
            <person name="Ivens A."/>
            <person name="Mott A."/>
            <person name="O'Neill E."/>
            <person name="Emms D."/>
            <person name="Macleod O."/>
            <person name="Voorheis P."/>
            <person name="Matthews J."/>
            <person name="Matthews K."/>
            <person name="Carrington M."/>
        </authorList>
    </citation>
    <scope>NUCLEOTIDE SEQUENCE [LARGE SCALE GENOMIC DNA]</scope>
    <source>
        <strain evidence="2">Edinburgh</strain>
    </source>
</reference>
<keyword evidence="3" id="KW-1185">Reference proteome</keyword>
<evidence type="ECO:0000256" key="1">
    <source>
        <dbReference type="SAM" id="SignalP"/>
    </source>
</evidence>
<evidence type="ECO:0000313" key="2">
    <source>
        <dbReference type="EMBL" id="ORC83979.1"/>
    </source>
</evidence>
<name>A0A1X0NIG7_9TRYP</name>
<dbReference type="EMBL" id="NBCO01000052">
    <property type="protein sequence ID" value="ORC83979.1"/>
    <property type="molecule type" value="Genomic_DNA"/>
</dbReference>